<reference evidence="2" key="1">
    <citation type="journal article" date="2020" name="J. Eukaryot. Microbiol.">
        <title>De novo Sequencing, Assembly and Annotation of the Transcriptome for the Free-Living Testate Amoeba Arcella intermedia.</title>
        <authorList>
            <person name="Ribeiro G.M."/>
            <person name="Porfirio-Sousa A.L."/>
            <person name="Maurer-Alcala X.X."/>
            <person name="Katz L.A."/>
            <person name="Lahr D.J.G."/>
        </authorList>
    </citation>
    <scope>NUCLEOTIDE SEQUENCE</scope>
</reference>
<evidence type="ECO:0000256" key="1">
    <source>
        <dbReference type="SAM" id="MobiDB-lite"/>
    </source>
</evidence>
<name>A0A6B2LR17_9EUKA</name>
<sequence>MPFHPTAPLNNKNRLKLLNSSDSTTLSEIPVPSLSNFHIKSPKSADSSSSSIDSESENNLSWPSSSSPPPNPTH</sequence>
<dbReference type="EMBL" id="GIBP01010152">
    <property type="protein sequence ID" value="NDV39121.1"/>
    <property type="molecule type" value="Transcribed_RNA"/>
</dbReference>
<feature type="compositionally biased region" description="Low complexity" evidence="1">
    <location>
        <begin position="42"/>
        <end position="65"/>
    </location>
</feature>
<organism evidence="2">
    <name type="scientific">Arcella intermedia</name>
    <dbReference type="NCBI Taxonomy" id="1963864"/>
    <lineage>
        <taxon>Eukaryota</taxon>
        <taxon>Amoebozoa</taxon>
        <taxon>Tubulinea</taxon>
        <taxon>Elardia</taxon>
        <taxon>Arcellinida</taxon>
        <taxon>Sphaerothecina</taxon>
        <taxon>Arcellidae</taxon>
        <taxon>Arcella</taxon>
    </lineage>
</organism>
<accession>A0A6B2LR17</accession>
<dbReference type="AlphaFoldDB" id="A0A6B2LR17"/>
<feature type="compositionally biased region" description="Polar residues" evidence="1">
    <location>
        <begin position="25"/>
        <end position="38"/>
    </location>
</feature>
<evidence type="ECO:0000313" key="2">
    <source>
        <dbReference type="EMBL" id="NDV39121.1"/>
    </source>
</evidence>
<feature type="region of interest" description="Disordered" evidence="1">
    <location>
        <begin position="25"/>
        <end position="74"/>
    </location>
</feature>
<proteinExistence type="predicted"/>
<protein>
    <submittedName>
        <fullName evidence="2">Uncharacterized protein</fullName>
    </submittedName>
</protein>